<dbReference type="GO" id="GO:0009507">
    <property type="term" value="C:chloroplast"/>
    <property type="evidence" value="ECO:0007669"/>
    <property type="project" value="UniProtKB-SubCell"/>
</dbReference>
<dbReference type="Proteomes" id="UP000239649">
    <property type="component" value="Unassembled WGS sequence"/>
</dbReference>
<dbReference type="GO" id="GO:0015031">
    <property type="term" value="P:protein transport"/>
    <property type="evidence" value="ECO:0007669"/>
    <property type="project" value="InterPro"/>
</dbReference>
<sequence length="339" mass="36521">MEGLLQGIQQNVQRFTDNLRRAGEHAAEAIDAARAALPQPRAAPLLASVSARHGGRAAQPVFELSFNPEEIKARLNAVPVYTVVNKKNEFVLVAGDDEVKQLGLFFFTENEAEAMLKTIKQANPSMGKTSKVLETTMDRVYDFAATPRADTDTAGVVFRFVPDPQQVEAALQLYRHAGVAATGFHGVPLFQAEGLTIKGDTGRYTPLFFSKDDLDAALGAAVSSKDVAAQSDARAKAARARGELQQAQQELAAAASDKERKAAQRRADQAAQRVQQYEQRLAEAAAKKKLPRVDVGSLEEVIVRMEDDQKGEWSDVVFVPARAVAVAAAAAPAGGKKKK</sequence>
<keyword evidence="3" id="KW-0934">Plastid</keyword>
<evidence type="ECO:0000256" key="2">
    <source>
        <dbReference type="ARBA" id="ARBA00022528"/>
    </source>
</evidence>
<dbReference type="EMBL" id="LHPF02000007">
    <property type="protein sequence ID" value="PSC73299.1"/>
    <property type="molecule type" value="Genomic_DNA"/>
</dbReference>
<evidence type="ECO:0000313" key="6">
    <source>
        <dbReference type="Proteomes" id="UP000239649"/>
    </source>
</evidence>
<comment type="subcellular location">
    <subcellularLocation>
        <location evidence="1">Plastid</location>
        <location evidence="1">Chloroplast</location>
    </subcellularLocation>
</comment>
<reference evidence="5 6" key="1">
    <citation type="journal article" date="2018" name="Plant J.">
        <title>Genome sequences of Chlorella sorokiniana UTEX 1602 and Micractinium conductrix SAG 241.80: implications to maltose excretion by a green alga.</title>
        <authorList>
            <person name="Arriola M.B."/>
            <person name="Velmurugan N."/>
            <person name="Zhang Y."/>
            <person name="Plunkett M.H."/>
            <person name="Hondzo H."/>
            <person name="Barney B.M."/>
        </authorList>
    </citation>
    <scope>NUCLEOTIDE SEQUENCE [LARGE SCALE GENOMIC DNA]</scope>
    <source>
        <strain evidence="5 6">SAG 241.80</strain>
    </source>
</reference>
<dbReference type="InterPro" id="IPR007378">
    <property type="entry name" value="Tic22-like"/>
</dbReference>
<evidence type="ECO:0000313" key="5">
    <source>
        <dbReference type="EMBL" id="PSC73299.1"/>
    </source>
</evidence>
<keyword evidence="6" id="KW-1185">Reference proteome</keyword>
<name>A0A2P6VGT5_9CHLO</name>
<dbReference type="AlphaFoldDB" id="A0A2P6VGT5"/>
<dbReference type="PANTHER" id="PTHR33926:SF4">
    <property type="entry name" value="PROTEIN TIC 22, CHLOROPLASTIC"/>
    <property type="match status" value="1"/>
</dbReference>
<keyword evidence="4" id="KW-0175">Coiled coil</keyword>
<dbReference type="OrthoDB" id="196308at2759"/>
<evidence type="ECO:0000256" key="4">
    <source>
        <dbReference type="SAM" id="Coils"/>
    </source>
</evidence>
<proteinExistence type="predicted"/>
<feature type="coiled-coil region" evidence="4">
    <location>
        <begin position="230"/>
        <end position="287"/>
    </location>
</feature>
<dbReference type="PANTHER" id="PTHR33926">
    <property type="entry name" value="PROTEIN TIC 22, CHLOROPLASTIC"/>
    <property type="match status" value="1"/>
</dbReference>
<accession>A0A2P6VGT5</accession>
<evidence type="ECO:0000256" key="1">
    <source>
        <dbReference type="ARBA" id="ARBA00004229"/>
    </source>
</evidence>
<dbReference type="STRING" id="554055.A0A2P6VGT5"/>
<dbReference type="Pfam" id="PF04278">
    <property type="entry name" value="Tic22"/>
    <property type="match status" value="2"/>
</dbReference>
<comment type="caution">
    <text evidence="5">The sequence shown here is derived from an EMBL/GenBank/DDBJ whole genome shotgun (WGS) entry which is preliminary data.</text>
</comment>
<evidence type="ECO:0000256" key="3">
    <source>
        <dbReference type="ARBA" id="ARBA00022640"/>
    </source>
</evidence>
<organism evidence="5 6">
    <name type="scientific">Micractinium conductrix</name>
    <dbReference type="NCBI Taxonomy" id="554055"/>
    <lineage>
        <taxon>Eukaryota</taxon>
        <taxon>Viridiplantae</taxon>
        <taxon>Chlorophyta</taxon>
        <taxon>core chlorophytes</taxon>
        <taxon>Trebouxiophyceae</taxon>
        <taxon>Chlorellales</taxon>
        <taxon>Chlorellaceae</taxon>
        <taxon>Chlorella clade</taxon>
        <taxon>Micractinium</taxon>
    </lineage>
</organism>
<gene>
    <name evidence="5" type="ORF">C2E20_3354</name>
</gene>
<dbReference type="Gene3D" id="3.40.1350.100">
    <property type="match status" value="1"/>
</dbReference>
<keyword evidence="2" id="KW-0150">Chloroplast</keyword>
<protein>
    <submittedName>
        <fullName evidence="5">TIC 22-chloroplastic</fullName>
    </submittedName>
</protein>